<protein>
    <submittedName>
        <fullName evidence="8">MFS transporter</fullName>
    </submittedName>
</protein>
<dbReference type="EMBL" id="JBHSPX010000009">
    <property type="protein sequence ID" value="MFC6066995.1"/>
    <property type="molecule type" value="Genomic_DNA"/>
</dbReference>
<feature type="transmembrane region" description="Helical" evidence="6">
    <location>
        <begin position="292"/>
        <end position="310"/>
    </location>
</feature>
<dbReference type="PANTHER" id="PTHR43791">
    <property type="entry name" value="PERMEASE-RELATED"/>
    <property type="match status" value="1"/>
</dbReference>
<feature type="transmembrane region" description="Helical" evidence="6">
    <location>
        <begin position="21"/>
        <end position="38"/>
    </location>
</feature>
<evidence type="ECO:0000256" key="3">
    <source>
        <dbReference type="ARBA" id="ARBA00022692"/>
    </source>
</evidence>
<accession>A0ABW1MUC7</accession>
<feature type="transmembrane region" description="Helical" evidence="6">
    <location>
        <begin position="381"/>
        <end position="405"/>
    </location>
</feature>
<feature type="transmembrane region" description="Helical" evidence="6">
    <location>
        <begin position="183"/>
        <end position="203"/>
    </location>
</feature>
<feature type="transmembrane region" description="Helical" evidence="6">
    <location>
        <begin position="58"/>
        <end position="79"/>
    </location>
</feature>
<dbReference type="PROSITE" id="PS50850">
    <property type="entry name" value="MFS"/>
    <property type="match status" value="1"/>
</dbReference>
<dbReference type="CDD" id="cd17319">
    <property type="entry name" value="MFS_ExuT_GudP_like"/>
    <property type="match status" value="1"/>
</dbReference>
<dbReference type="InterPro" id="IPR020846">
    <property type="entry name" value="MFS_dom"/>
</dbReference>
<evidence type="ECO:0000256" key="5">
    <source>
        <dbReference type="ARBA" id="ARBA00023136"/>
    </source>
</evidence>
<dbReference type="Proteomes" id="UP001596139">
    <property type="component" value="Unassembled WGS sequence"/>
</dbReference>
<dbReference type="Pfam" id="PF07690">
    <property type="entry name" value="MFS_1"/>
    <property type="match status" value="2"/>
</dbReference>
<evidence type="ECO:0000256" key="2">
    <source>
        <dbReference type="ARBA" id="ARBA00022448"/>
    </source>
</evidence>
<organism evidence="8 9">
    <name type="scientific">Streptomyces ochraceiscleroticus</name>
    <dbReference type="NCBI Taxonomy" id="47761"/>
    <lineage>
        <taxon>Bacteria</taxon>
        <taxon>Bacillati</taxon>
        <taxon>Actinomycetota</taxon>
        <taxon>Actinomycetes</taxon>
        <taxon>Kitasatosporales</taxon>
        <taxon>Streptomycetaceae</taxon>
        <taxon>Streptomyces</taxon>
    </lineage>
</organism>
<reference evidence="9" key="1">
    <citation type="journal article" date="2019" name="Int. J. Syst. Evol. Microbiol.">
        <title>The Global Catalogue of Microorganisms (GCM) 10K type strain sequencing project: providing services to taxonomists for standard genome sequencing and annotation.</title>
        <authorList>
            <consortium name="The Broad Institute Genomics Platform"/>
            <consortium name="The Broad Institute Genome Sequencing Center for Infectious Disease"/>
            <person name="Wu L."/>
            <person name="Ma J."/>
        </authorList>
    </citation>
    <scope>NUCLEOTIDE SEQUENCE [LARGE SCALE GENOMIC DNA]</scope>
    <source>
        <strain evidence="9">CGMCC 1.15180</strain>
    </source>
</reference>
<comment type="subcellular location">
    <subcellularLocation>
        <location evidence="1">Cell membrane</location>
        <topology evidence="1">Multi-pass membrane protein</topology>
    </subcellularLocation>
</comment>
<feature type="transmembrane region" description="Helical" evidence="6">
    <location>
        <begin position="116"/>
        <end position="142"/>
    </location>
</feature>
<keyword evidence="5 6" id="KW-0472">Membrane</keyword>
<dbReference type="SUPFAM" id="SSF103473">
    <property type="entry name" value="MFS general substrate transporter"/>
    <property type="match status" value="1"/>
</dbReference>
<feature type="domain" description="Major facilitator superfamily (MFS) profile" evidence="7">
    <location>
        <begin position="25"/>
        <end position="440"/>
    </location>
</feature>
<keyword evidence="4 6" id="KW-1133">Transmembrane helix</keyword>
<dbReference type="PANTHER" id="PTHR43791:SF100">
    <property type="entry name" value="SUGAR TRANSPORTER"/>
    <property type="match status" value="1"/>
</dbReference>
<evidence type="ECO:0000313" key="9">
    <source>
        <dbReference type="Proteomes" id="UP001596139"/>
    </source>
</evidence>
<dbReference type="InterPro" id="IPR036259">
    <property type="entry name" value="MFS_trans_sf"/>
</dbReference>
<evidence type="ECO:0000256" key="1">
    <source>
        <dbReference type="ARBA" id="ARBA00004651"/>
    </source>
</evidence>
<feature type="transmembrane region" description="Helical" evidence="6">
    <location>
        <begin position="91"/>
        <end position="110"/>
    </location>
</feature>
<keyword evidence="3 6" id="KW-0812">Transmembrane</keyword>
<evidence type="ECO:0000259" key="7">
    <source>
        <dbReference type="PROSITE" id="PS50850"/>
    </source>
</evidence>
<feature type="transmembrane region" description="Helical" evidence="6">
    <location>
        <begin position="411"/>
        <end position="431"/>
    </location>
</feature>
<dbReference type="RefSeq" id="WP_051861629.1">
    <property type="nucleotide sequence ID" value="NZ_JBHSPX010000009.1"/>
</dbReference>
<dbReference type="InterPro" id="IPR011701">
    <property type="entry name" value="MFS"/>
</dbReference>
<keyword evidence="2" id="KW-0813">Transport</keyword>
<sequence length="450" mass="48193">MATGDTAPPSGVDGPGVIRKVKRSILPIAFLLYMFSYMDRSTISYAELTMSKDLGIGLATYAAAASVFFIVYVLLEVPSNIVMAKVGARAWLSRIAITWGVVTLLTGFIANTTHLYIARVALGIAEAGLFPGLVLYLTYWFLSQDRSRALAGMVFAQPVGLIVGSVSAGLILDHVDWFGLASWRWLFVLQGLPPILLGMWTFFRMADRPAKARWLTSVESTWLDGEINADYQSRDGAEAEAPSHPELRAVRNPRVLHLAVVSFLGGVGTYGMTFFLPQIVAQLDPEYSPTNIGFIGALPYVCAALAMLFVARFSDRTGQRKAAVMGCLITAVVGLVLTMVYRNVPVPGLIGLCLFAIGIVSYLPPFFALATEVLSRAQSAVGLAVINSVASLGGFVGPLLIAKVAKEGNTAFGLVVPAVSLAVAIVLMGCLRWRSGPEMPERGLEPTVVG</sequence>
<feature type="transmembrane region" description="Helical" evidence="6">
    <location>
        <begin position="347"/>
        <end position="369"/>
    </location>
</feature>
<feature type="transmembrane region" description="Helical" evidence="6">
    <location>
        <begin position="255"/>
        <end position="280"/>
    </location>
</feature>
<evidence type="ECO:0000256" key="6">
    <source>
        <dbReference type="SAM" id="Phobius"/>
    </source>
</evidence>
<proteinExistence type="predicted"/>
<gene>
    <name evidence="8" type="ORF">ACFP4F_31250</name>
</gene>
<comment type="caution">
    <text evidence="8">The sequence shown here is derived from an EMBL/GenBank/DDBJ whole genome shotgun (WGS) entry which is preliminary data.</text>
</comment>
<name>A0ABW1MUC7_9ACTN</name>
<feature type="transmembrane region" description="Helical" evidence="6">
    <location>
        <begin position="149"/>
        <end position="171"/>
    </location>
</feature>
<dbReference type="Gene3D" id="1.20.1250.20">
    <property type="entry name" value="MFS general substrate transporter like domains"/>
    <property type="match status" value="2"/>
</dbReference>
<evidence type="ECO:0000313" key="8">
    <source>
        <dbReference type="EMBL" id="MFC6066995.1"/>
    </source>
</evidence>
<feature type="transmembrane region" description="Helical" evidence="6">
    <location>
        <begin position="322"/>
        <end position="341"/>
    </location>
</feature>
<evidence type="ECO:0000256" key="4">
    <source>
        <dbReference type="ARBA" id="ARBA00022989"/>
    </source>
</evidence>
<keyword evidence="9" id="KW-1185">Reference proteome</keyword>